<dbReference type="OrthoDB" id="621651at2759"/>
<evidence type="ECO:0000313" key="9">
    <source>
        <dbReference type="Proteomes" id="UP001165190"/>
    </source>
</evidence>
<organism evidence="8 9">
    <name type="scientific">Hibiscus trionum</name>
    <name type="common">Flower of an hour</name>
    <dbReference type="NCBI Taxonomy" id="183268"/>
    <lineage>
        <taxon>Eukaryota</taxon>
        <taxon>Viridiplantae</taxon>
        <taxon>Streptophyta</taxon>
        <taxon>Embryophyta</taxon>
        <taxon>Tracheophyta</taxon>
        <taxon>Spermatophyta</taxon>
        <taxon>Magnoliopsida</taxon>
        <taxon>eudicotyledons</taxon>
        <taxon>Gunneridae</taxon>
        <taxon>Pentapetalae</taxon>
        <taxon>rosids</taxon>
        <taxon>malvids</taxon>
        <taxon>Malvales</taxon>
        <taxon>Malvaceae</taxon>
        <taxon>Malvoideae</taxon>
        <taxon>Hibiscus</taxon>
    </lineage>
</organism>
<name>A0A9W7LKH9_HIBTR</name>
<comment type="similarity">
    <text evidence="2">Belongs to the TPX2 family.</text>
</comment>
<dbReference type="Proteomes" id="UP001165190">
    <property type="component" value="Unassembled WGS sequence"/>
</dbReference>
<comment type="caution">
    <text evidence="8">The sequence shown here is derived from an EMBL/GenBank/DDBJ whole genome shotgun (WGS) entry which is preliminary data.</text>
</comment>
<dbReference type="GO" id="GO:0005874">
    <property type="term" value="C:microtubule"/>
    <property type="evidence" value="ECO:0007669"/>
    <property type="project" value="UniProtKB-KW"/>
</dbReference>
<keyword evidence="4" id="KW-0493">Microtubule</keyword>
<protein>
    <recommendedName>
        <fullName evidence="7">TPX2 C-terminal domain-containing protein</fullName>
    </recommendedName>
</protein>
<keyword evidence="3" id="KW-0963">Cytoplasm</keyword>
<evidence type="ECO:0000259" key="7">
    <source>
        <dbReference type="Pfam" id="PF06886"/>
    </source>
</evidence>
<gene>
    <name evidence="8" type="ORF">HRI_000448000</name>
</gene>
<evidence type="ECO:0000256" key="6">
    <source>
        <dbReference type="SAM" id="MobiDB-lite"/>
    </source>
</evidence>
<dbReference type="InterPro" id="IPR044216">
    <property type="entry name" value="WDL7"/>
</dbReference>
<dbReference type="EMBL" id="BSYR01000006">
    <property type="protein sequence ID" value="GMI67787.1"/>
    <property type="molecule type" value="Genomic_DNA"/>
</dbReference>
<evidence type="ECO:0000256" key="3">
    <source>
        <dbReference type="ARBA" id="ARBA00022490"/>
    </source>
</evidence>
<feature type="compositionally biased region" description="Polar residues" evidence="6">
    <location>
        <begin position="39"/>
        <end position="54"/>
    </location>
</feature>
<dbReference type="Pfam" id="PF06886">
    <property type="entry name" value="TPX2"/>
    <property type="match status" value="1"/>
</dbReference>
<dbReference type="PANTHER" id="PTHR47067:SF7">
    <property type="entry name" value="TPX2 (TARGETING PROTEIN FOR XKLP2) PROTEIN FAMILY"/>
    <property type="match status" value="1"/>
</dbReference>
<proteinExistence type="inferred from homology"/>
<sequence>MFFLPYPLTSTIIRKIDGSRIDSSSKASKECPTPLRTPNKASISGKLKQSSATPWSKKRSARTPVNSSTSVSKTAHGKWSFLPTDCSKILSGCRNKSQSPGIFASFGLRTEERAVRRKQRLEEKFNVIHEQKVQQQTTLKEKAGTELKKLRQSFCFKARPLPEFYKERTPKDQIQKVLSIKPESPAPGRKSFSICITHILLLVLHITSICLAQ</sequence>
<evidence type="ECO:0000256" key="2">
    <source>
        <dbReference type="ARBA" id="ARBA00005885"/>
    </source>
</evidence>
<reference evidence="8" key="1">
    <citation type="submission" date="2023-05" db="EMBL/GenBank/DDBJ databases">
        <title>Genome and transcriptome analyses reveal genes involved in the formation of fine ridges on petal epidermal cells in Hibiscus trionum.</title>
        <authorList>
            <person name="Koshimizu S."/>
            <person name="Masuda S."/>
            <person name="Ishii T."/>
            <person name="Shirasu K."/>
            <person name="Hoshino A."/>
            <person name="Arita M."/>
        </authorList>
    </citation>
    <scope>NUCLEOTIDE SEQUENCE</scope>
    <source>
        <strain evidence="8">Hamamatsu line</strain>
    </source>
</reference>
<dbReference type="PANTHER" id="PTHR47067">
    <property type="entry name" value="TPX2 (TARGETING PROTEIN FOR XKLP2) PROTEIN FAMILY-RELATED"/>
    <property type="match status" value="1"/>
</dbReference>
<keyword evidence="5" id="KW-0206">Cytoskeleton</keyword>
<evidence type="ECO:0000256" key="1">
    <source>
        <dbReference type="ARBA" id="ARBA00004245"/>
    </source>
</evidence>
<feature type="domain" description="TPX2 C-terminal" evidence="7">
    <location>
        <begin position="106"/>
        <end position="173"/>
    </location>
</feature>
<evidence type="ECO:0000256" key="4">
    <source>
        <dbReference type="ARBA" id="ARBA00022701"/>
    </source>
</evidence>
<dbReference type="InterPro" id="IPR027329">
    <property type="entry name" value="TPX2_C"/>
</dbReference>
<evidence type="ECO:0000313" key="8">
    <source>
        <dbReference type="EMBL" id="GMI67787.1"/>
    </source>
</evidence>
<accession>A0A9W7LKH9</accession>
<comment type="subcellular location">
    <subcellularLocation>
        <location evidence="1">Cytoplasm</location>
        <location evidence="1">Cytoskeleton</location>
    </subcellularLocation>
</comment>
<evidence type="ECO:0000256" key="5">
    <source>
        <dbReference type="ARBA" id="ARBA00023212"/>
    </source>
</evidence>
<keyword evidence="9" id="KW-1185">Reference proteome</keyword>
<feature type="region of interest" description="Disordered" evidence="6">
    <location>
        <begin position="23"/>
        <end position="71"/>
    </location>
</feature>
<dbReference type="AlphaFoldDB" id="A0A9W7LKH9"/>